<feature type="region of interest" description="Disordered" evidence="1">
    <location>
        <begin position="125"/>
        <end position="158"/>
    </location>
</feature>
<gene>
    <name evidence="3" type="ORF">BDV95DRAFT_601685</name>
</gene>
<keyword evidence="4" id="KW-1185">Reference proteome</keyword>
<feature type="region of interest" description="Disordered" evidence="1">
    <location>
        <begin position="63"/>
        <end position="96"/>
    </location>
</feature>
<evidence type="ECO:0000313" key="3">
    <source>
        <dbReference type="EMBL" id="KAF2877274.1"/>
    </source>
</evidence>
<evidence type="ECO:0008006" key="5">
    <source>
        <dbReference type="Google" id="ProtNLM"/>
    </source>
</evidence>
<protein>
    <recommendedName>
        <fullName evidence="5">Transmembrane protein</fullName>
    </recommendedName>
</protein>
<dbReference type="AlphaFoldDB" id="A0A7C8IDY5"/>
<accession>A0A7C8IDY5</accession>
<keyword evidence="2" id="KW-0472">Membrane</keyword>
<evidence type="ECO:0000313" key="4">
    <source>
        <dbReference type="Proteomes" id="UP000481861"/>
    </source>
</evidence>
<feature type="transmembrane region" description="Helical" evidence="2">
    <location>
        <begin position="38"/>
        <end position="60"/>
    </location>
</feature>
<keyword evidence="2" id="KW-1133">Transmembrane helix</keyword>
<proteinExistence type="predicted"/>
<feature type="compositionally biased region" description="Basic and acidic residues" evidence="1">
    <location>
        <begin position="82"/>
        <end position="96"/>
    </location>
</feature>
<reference evidence="3 4" key="1">
    <citation type="submission" date="2020-01" db="EMBL/GenBank/DDBJ databases">
        <authorList>
            <consortium name="DOE Joint Genome Institute"/>
            <person name="Haridas S."/>
            <person name="Albert R."/>
            <person name="Binder M."/>
            <person name="Bloem J."/>
            <person name="Labutti K."/>
            <person name="Salamov A."/>
            <person name="Andreopoulos B."/>
            <person name="Baker S.E."/>
            <person name="Barry K."/>
            <person name="Bills G."/>
            <person name="Bluhm B.H."/>
            <person name="Cannon C."/>
            <person name="Castanera R."/>
            <person name="Culley D.E."/>
            <person name="Daum C."/>
            <person name="Ezra D."/>
            <person name="Gonzalez J.B."/>
            <person name="Henrissat B."/>
            <person name="Kuo A."/>
            <person name="Liang C."/>
            <person name="Lipzen A."/>
            <person name="Lutzoni F."/>
            <person name="Magnuson J."/>
            <person name="Mondo S."/>
            <person name="Nolan M."/>
            <person name="Ohm R."/>
            <person name="Pangilinan J."/>
            <person name="Park H.-J.H."/>
            <person name="Ramirez L."/>
            <person name="Alfaro M."/>
            <person name="Sun H."/>
            <person name="Tritt A."/>
            <person name="Yoshinaga Y."/>
            <person name="Zwiers L.-H.L."/>
            <person name="Turgeon B.G."/>
            <person name="Goodwin S.B."/>
            <person name="Spatafora J.W."/>
            <person name="Crous P.W."/>
            <person name="Grigoriev I.V."/>
        </authorList>
    </citation>
    <scope>NUCLEOTIDE SEQUENCE [LARGE SCALE GENOMIC DNA]</scope>
    <source>
        <strain evidence="3 4">CBS 611.86</strain>
    </source>
</reference>
<sequence length="172" mass="19044">MVDQNSSPHNAPPSPESSHESQTKNTMSAPSVVRAGEMMLVFGLLLVFLVCSSLALHFYLKRRKRGRRGKKGADKKNKKKTKGLEGPELHSQDKKMAELVGTPVCEMGESEPRHEMQDVEVDERHMAAVHGRRPSESDVESGVETEFGTQTDYGTHTATAAPEIPVYWSARL</sequence>
<dbReference type="OrthoDB" id="3798061at2759"/>
<feature type="region of interest" description="Disordered" evidence="1">
    <location>
        <begin position="1"/>
        <end position="29"/>
    </location>
</feature>
<name>A0A7C8IDY5_9PLEO</name>
<comment type="caution">
    <text evidence="3">The sequence shown here is derived from an EMBL/GenBank/DDBJ whole genome shotgun (WGS) entry which is preliminary data.</text>
</comment>
<organism evidence="3 4">
    <name type="scientific">Massariosphaeria phaeospora</name>
    <dbReference type="NCBI Taxonomy" id="100035"/>
    <lineage>
        <taxon>Eukaryota</taxon>
        <taxon>Fungi</taxon>
        <taxon>Dikarya</taxon>
        <taxon>Ascomycota</taxon>
        <taxon>Pezizomycotina</taxon>
        <taxon>Dothideomycetes</taxon>
        <taxon>Pleosporomycetidae</taxon>
        <taxon>Pleosporales</taxon>
        <taxon>Pleosporales incertae sedis</taxon>
        <taxon>Massariosphaeria</taxon>
    </lineage>
</organism>
<dbReference type="Proteomes" id="UP000481861">
    <property type="component" value="Unassembled WGS sequence"/>
</dbReference>
<feature type="compositionally biased region" description="Polar residues" evidence="1">
    <location>
        <begin position="147"/>
        <end position="158"/>
    </location>
</feature>
<evidence type="ECO:0000256" key="1">
    <source>
        <dbReference type="SAM" id="MobiDB-lite"/>
    </source>
</evidence>
<dbReference type="EMBL" id="JAADJZ010000002">
    <property type="protein sequence ID" value="KAF2877274.1"/>
    <property type="molecule type" value="Genomic_DNA"/>
</dbReference>
<evidence type="ECO:0000256" key="2">
    <source>
        <dbReference type="SAM" id="Phobius"/>
    </source>
</evidence>
<keyword evidence="2" id="KW-0812">Transmembrane</keyword>